<proteinExistence type="predicted"/>
<dbReference type="AlphaFoldDB" id="A0A2W5DA35"/>
<sequence>MQRVPTYLHLLPDGELPRWLANGPFRCVVIVQADVSPDWRSKLSAWMVDAGCLYMMAWGSECSRWDDAVDDANLARFDYGEIPEDKFVMTTWHEDASLVEVFWFAKELANHPSVALNDTLLLHVATNASAAEMLAAFENAKD</sequence>
<evidence type="ECO:0000313" key="3">
    <source>
        <dbReference type="Proteomes" id="UP000249633"/>
    </source>
</evidence>
<accession>A0A2W5DA35</accession>
<name>A0A2W5DA35_9BURK</name>
<organism evidence="2 3">
    <name type="scientific">Roseateles depolymerans</name>
    <dbReference type="NCBI Taxonomy" id="76731"/>
    <lineage>
        <taxon>Bacteria</taxon>
        <taxon>Pseudomonadati</taxon>
        <taxon>Pseudomonadota</taxon>
        <taxon>Betaproteobacteria</taxon>
        <taxon>Burkholderiales</taxon>
        <taxon>Sphaerotilaceae</taxon>
        <taxon>Roseateles</taxon>
    </lineage>
</organism>
<protein>
    <recommendedName>
        <fullName evidence="1">DUF7684 domain-containing protein</fullName>
    </recommendedName>
</protein>
<dbReference type="EMBL" id="QFOD01000030">
    <property type="protein sequence ID" value="PZP27438.1"/>
    <property type="molecule type" value="Genomic_DNA"/>
</dbReference>
<evidence type="ECO:0000313" key="2">
    <source>
        <dbReference type="EMBL" id="PZP27438.1"/>
    </source>
</evidence>
<reference evidence="2 3" key="1">
    <citation type="submission" date="2017-08" db="EMBL/GenBank/DDBJ databases">
        <title>Infants hospitalized years apart are colonized by the same room-sourced microbial strains.</title>
        <authorList>
            <person name="Brooks B."/>
            <person name="Olm M.R."/>
            <person name="Firek B.A."/>
            <person name="Baker R."/>
            <person name="Thomas B.C."/>
            <person name="Morowitz M.J."/>
            <person name="Banfield J.F."/>
        </authorList>
    </citation>
    <scope>NUCLEOTIDE SEQUENCE [LARGE SCALE GENOMIC DNA]</scope>
    <source>
        <strain evidence="2">S2_012_000_R2_81</strain>
    </source>
</reference>
<dbReference type="Proteomes" id="UP000249633">
    <property type="component" value="Unassembled WGS sequence"/>
</dbReference>
<feature type="domain" description="DUF7684" evidence="1">
    <location>
        <begin position="6"/>
        <end position="139"/>
    </location>
</feature>
<gene>
    <name evidence="2" type="ORF">DI603_21840</name>
</gene>
<dbReference type="InterPro" id="IPR056101">
    <property type="entry name" value="DUF7684"/>
</dbReference>
<dbReference type="Pfam" id="PF24733">
    <property type="entry name" value="DUF7684"/>
    <property type="match status" value="1"/>
</dbReference>
<evidence type="ECO:0000259" key="1">
    <source>
        <dbReference type="Pfam" id="PF24733"/>
    </source>
</evidence>
<comment type="caution">
    <text evidence="2">The sequence shown here is derived from an EMBL/GenBank/DDBJ whole genome shotgun (WGS) entry which is preliminary data.</text>
</comment>